<dbReference type="Gene3D" id="2.60.40.10">
    <property type="entry name" value="Immunoglobulins"/>
    <property type="match status" value="1"/>
</dbReference>
<dbReference type="SUPFAM" id="SSF69318">
    <property type="entry name" value="Integrin alpha N-terminal domain"/>
    <property type="match status" value="1"/>
</dbReference>
<keyword evidence="3 5" id="KW-0732">Signal</keyword>
<feature type="chain" id="PRO_5012814111" description="VCBS repeat-containing protein" evidence="5">
    <location>
        <begin position="16"/>
        <end position="401"/>
    </location>
</feature>
<dbReference type="EMBL" id="MFKP01000003">
    <property type="protein sequence ID" value="OGG44710.1"/>
    <property type="molecule type" value="Genomic_DNA"/>
</dbReference>
<evidence type="ECO:0000256" key="3">
    <source>
        <dbReference type="ARBA" id="ARBA00022729"/>
    </source>
</evidence>
<evidence type="ECO:0000313" key="6">
    <source>
        <dbReference type="EMBL" id="OGG44710.1"/>
    </source>
</evidence>
<evidence type="ECO:0000313" key="7">
    <source>
        <dbReference type="Proteomes" id="UP000178249"/>
    </source>
</evidence>
<dbReference type="Gene3D" id="2.40.128.340">
    <property type="match status" value="2"/>
</dbReference>
<dbReference type="InterPro" id="IPR013783">
    <property type="entry name" value="Ig-like_fold"/>
</dbReference>
<dbReference type="Proteomes" id="UP000178249">
    <property type="component" value="Unassembled WGS sequence"/>
</dbReference>
<feature type="signal peptide" evidence="5">
    <location>
        <begin position="1"/>
        <end position="15"/>
    </location>
</feature>
<dbReference type="InterPro" id="IPR013517">
    <property type="entry name" value="FG-GAP"/>
</dbReference>
<gene>
    <name evidence="6" type="ORF">A2841_01920</name>
</gene>
<dbReference type="InterPro" id="IPR059100">
    <property type="entry name" value="TSP3_bac"/>
</dbReference>
<protein>
    <recommendedName>
        <fullName evidence="8">VCBS repeat-containing protein</fullName>
    </recommendedName>
</protein>
<evidence type="ECO:0000256" key="2">
    <source>
        <dbReference type="ARBA" id="ARBA00022525"/>
    </source>
</evidence>
<dbReference type="PANTHER" id="PTHR46580:SF2">
    <property type="entry name" value="MAM DOMAIN-CONTAINING PROTEIN"/>
    <property type="match status" value="1"/>
</dbReference>
<comment type="subcellular location">
    <subcellularLocation>
        <location evidence="1">Secreted</location>
    </subcellularLocation>
</comment>
<dbReference type="Pfam" id="PF13517">
    <property type="entry name" value="FG-GAP_3"/>
    <property type="match status" value="1"/>
</dbReference>
<reference evidence="6 7" key="1">
    <citation type="journal article" date="2016" name="Nat. Commun.">
        <title>Thousands of microbial genomes shed light on interconnected biogeochemical processes in an aquifer system.</title>
        <authorList>
            <person name="Anantharaman K."/>
            <person name="Brown C.T."/>
            <person name="Hug L.A."/>
            <person name="Sharon I."/>
            <person name="Castelle C.J."/>
            <person name="Probst A.J."/>
            <person name="Thomas B.C."/>
            <person name="Singh A."/>
            <person name="Wilkins M.J."/>
            <person name="Karaoz U."/>
            <person name="Brodie E.L."/>
            <person name="Williams K.H."/>
            <person name="Hubbard S.S."/>
            <person name="Banfield J.F."/>
        </authorList>
    </citation>
    <scope>NUCLEOTIDE SEQUENCE [LARGE SCALE GENOMIC DNA]</scope>
</reference>
<keyword evidence="2" id="KW-0964">Secreted</keyword>
<dbReference type="PANTHER" id="PTHR46580">
    <property type="entry name" value="SENSOR KINASE-RELATED"/>
    <property type="match status" value="1"/>
</dbReference>
<comment type="caution">
    <text evidence="6">The sequence shown here is derived from an EMBL/GenBank/DDBJ whole genome shotgun (WGS) entry which is preliminary data.</text>
</comment>
<accession>A0A1F6C6E8</accession>
<proteinExistence type="predicted"/>
<evidence type="ECO:0000256" key="1">
    <source>
        <dbReference type="ARBA" id="ARBA00004613"/>
    </source>
</evidence>
<evidence type="ECO:0008006" key="8">
    <source>
        <dbReference type="Google" id="ProtNLM"/>
    </source>
</evidence>
<dbReference type="Pfam" id="PF18884">
    <property type="entry name" value="TSP3_bac"/>
    <property type="match status" value="2"/>
</dbReference>
<dbReference type="AlphaFoldDB" id="A0A1F6C6E8"/>
<dbReference type="InterPro" id="IPR028994">
    <property type="entry name" value="Integrin_alpha_N"/>
</dbReference>
<name>A0A1F6C6E8_9BACT</name>
<evidence type="ECO:0000256" key="4">
    <source>
        <dbReference type="ARBA" id="ARBA00022837"/>
    </source>
</evidence>
<sequence>MGVVFSLLLASNAFAVPAGDATLCWDDPDNVHSPEEVSDYPVYRGTASGGYTLGSPILVSPRTGSTPINEICVAFSGLDDGGTLGGQTYFWAVTARDLSANESGFSNEGNKLISGDLDGDGMSNAFEAVYGLNMNNASDATLDSDGDGLTNLQEFQFGTNPAQLNARQMRMHPDYNGDGKTDIDLFEDKPYDVNQQNAFWVAPSNGSSFTSNNPWFEWGIKDGRYQRLKGDFNGDGKSDILLFEDKPYDTSLRNGFFVALSDGTRFVPSSFAWAAWGVKGGYYQPLVGDFNGDGKSDILLFEDKPYDTSLRNGFFVALSDGTRFVPSSFAWAAWGVKGGYYQPLVGDFNGDGKSDILLFEDKIYNAAYKNAFWVALSSGSAFTPNGLWLEWGIKDGRYSLQ</sequence>
<evidence type="ECO:0000256" key="5">
    <source>
        <dbReference type="SAM" id="SignalP"/>
    </source>
</evidence>
<keyword evidence="4" id="KW-0106">Calcium</keyword>
<organism evidence="6 7">
    <name type="scientific">Candidatus Kaiserbacteria bacterium RIFCSPHIGHO2_01_FULL_48_10</name>
    <dbReference type="NCBI Taxonomy" id="1798476"/>
    <lineage>
        <taxon>Bacteria</taxon>
        <taxon>Candidatus Kaiseribacteriota</taxon>
    </lineage>
</organism>